<accession>A0AAV1C635</accession>
<dbReference type="AlphaFoldDB" id="A0AAV1C635"/>
<protein>
    <submittedName>
        <fullName evidence="2">OLC1v1025731C1</fullName>
    </submittedName>
</protein>
<proteinExistence type="predicted"/>
<organism evidence="2 3">
    <name type="scientific">Oldenlandia corymbosa var. corymbosa</name>
    <dbReference type="NCBI Taxonomy" id="529605"/>
    <lineage>
        <taxon>Eukaryota</taxon>
        <taxon>Viridiplantae</taxon>
        <taxon>Streptophyta</taxon>
        <taxon>Embryophyta</taxon>
        <taxon>Tracheophyta</taxon>
        <taxon>Spermatophyta</taxon>
        <taxon>Magnoliopsida</taxon>
        <taxon>eudicotyledons</taxon>
        <taxon>Gunneridae</taxon>
        <taxon>Pentapetalae</taxon>
        <taxon>asterids</taxon>
        <taxon>lamiids</taxon>
        <taxon>Gentianales</taxon>
        <taxon>Rubiaceae</taxon>
        <taxon>Rubioideae</taxon>
        <taxon>Spermacoceae</taxon>
        <taxon>Hedyotis-Oldenlandia complex</taxon>
        <taxon>Oldenlandia</taxon>
    </lineage>
</organism>
<evidence type="ECO:0000313" key="2">
    <source>
        <dbReference type="EMBL" id="CAI9090862.1"/>
    </source>
</evidence>
<evidence type="ECO:0000256" key="1">
    <source>
        <dbReference type="SAM" id="MobiDB-lite"/>
    </source>
</evidence>
<sequence length="167" mass="17879">MATAFGTAATSSAASSVAANISPNSSPNLPLCPRHSHSKVTFRLSSKPKLRFSSTKGWQSSWNRSAVVRAQSNEVSYLQSFSLEELFSNFHSFVNSLLGSSVSFKVAVDGAKANAPAKSAEVKDPKPSSEPAPVATEESISEFMTQVASLVKYTESQTFSLLLHFTL</sequence>
<gene>
    <name evidence="2" type="ORF">OLC1_LOCUS2922</name>
</gene>
<feature type="region of interest" description="Disordered" evidence="1">
    <location>
        <begin position="115"/>
        <end position="135"/>
    </location>
</feature>
<dbReference type="Proteomes" id="UP001161247">
    <property type="component" value="Chromosome 1"/>
</dbReference>
<dbReference type="EMBL" id="OX459118">
    <property type="protein sequence ID" value="CAI9090862.1"/>
    <property type="molecule type" value="Genomic_DNA"/>
</dbReference>
<evidence type="ECO:0000313" key="3">
    <source>
        <dbReference type="Proteomes" id="UP001161247"/>
    </source>
</evidence>
<reference evidence="2" key="1">
    <citation type="submission" date="2023-03" db="EMBL/GenBank/DDBJ databases">
        <authorList>
            <person name="Julca I."/>
        </authorList>
    </citation>
    <scope>NUCLEOTIDE SEQUENCE</scope>
</reference>
<keyword evidence="3" id="KW-1185">Reference proteome</keyword>
<name>A0AAV1C635_OLDCO</name>